<dbReference type="Gene3D" id="2.30.30.40">
    <property type="entry name" value="SH3 Domains"/>
    <property type="match status" value="1"/>
</dbReference>
<organism evidence="5 6">
    <name type="scientific">Anaerobacillus arseniciselenatis</name>
    <dbReference type="NCBI Taxonomy" id="85682"/>
    <lineage>
        <taxon>Bacteria</taxon>
        <taxon>Bacillati</taxon>
        <taxon>Bacillota</taxon>
        <taxon>Bacilli</taxon>
        <taxon>Bacillales</taxon>
        <taxon>Bacillaceae</taxon>
        <taxon>Anaerobacillus</taxon>
    </lineage>
</organism>
<comment type="subcellular location">
    <subcellularLocation>
        <location evidence="1">Cytoplasm</location>
    </subcellularLocation>
</comment>
<dbReference type="GO" id="GO:0007165">
    <property type="term" value="P:signal transduction"/>
    <property type="evidence" value="ECO:0007669"/>
    <property type="project" value="InterPro"/>
</dbReference>
<feature type="domain" description="CheW-like" evidence="4">
    <location>
        <begin position="21"/>
        <end position="162"/>
    </location>
</feature>
<reference evidence="5 6" key="1">
    <citation type="submission" date="2016-10" db="EMBL/GenBank/DDBJ databases">
        <title>Draft genome sequences of four alkaliphilic bacteria belonging to the Anaerobacillus genus.</title>
        <authorList>
            <person name="Bassil N.M."/>
            <person name="Lloyd J.R."/>
        </authorList>
    </citation>
    <scope>NUCLEOTIDE SEQUENCE [LARGE SCALE GENOMIC DNA]</scope>
    <source>
        <strain evidence="5 6">DSM 15340</strain>
    </source>
</reference>
<dbReference type="InterPro" id="IPR039315">
    <property type="entry name" value="CheW"/>
</dbReference>
<dbReference type="PANTHER" id="PTHR22617">
    <property type="entry name" value="CHEMOTAXIS SENSOR HISTIDINE KINASE-RELATED"/>
    <property type="match status" value="1"/>
</dbReference>
<evidence type="ECO:0000313" key="5">
    <source>
        <dbReference type="EMBL" id="OIJ10233.1"/>
    </source>
</evidence>
<dbReference type="RefSeq" id="WP_071313997.1">
    <property type="nucleotide sequence ID" value="NZ_MLQQ01000040.1"/>
</dbReference>
<evidence type="ECO:0000313" key="6">
    <source>
        <dbReference type="Proteomes" id="UP000180098"/>
    </source>
</evidence>
<proteinExistence type="predicted"/>
<dbReference type="EMBL" id="MLQQ01000040">
    <property type="protein sequence ID" value="OIJ10233.1"/>
    <property type="molecule type" value="Genomic_DNA"/>
</dbReference>
<dbReference type="GO" id="GO:0005829">
    <property type="term" value="C:cytosol"/>
    <property type="evidence" value="ECO:0007669"/>
    <property type="project" value="TreeGrafter"/>
</dbReference>
<dbReference type="PROSITE" id="PS50851">
    <property type="entry name" value="CHEW"/>
    <property type="match status" value="1"/>
</dbReference>
<evidence type="ECO:0000256" key="1">
    <source>
        <dbReference type="ARBA" id="ARBA00004496"/>
    </source>
</evidence>
<keyword evidence="6" id="KW-1185">Reference proteome</keyword>
<dbReference type="InterPro" id="IPR002545">
    <property type="entry name" value="CheW-lke_dom"/>
</dbReference>
<dbReference type="SMART" id="SM00260">
    <property type="entry name" value="CheW"/>
    <property type="match status" value="1"/>
</dbReference>
<evidence type="ECO:0000259" key="4">
    <source>
        <dbReference type="PROSITE" id="PS50851"/>
    </source>
</evidence>
<dbReference type="OrthoDB" id="9794382at2"/>
<dbReference type="SUPFAM" id="SSF50341">
    <property type="entry name" value="CheW-like"/>
    <property type="match status" value="1"/>
</dbReference>
<dbReference type="GO" id="GO:0006935">
    <property type="term" value="P:chemotaxis"/>
    <property type="evidence" value="ECO:0007669"/>
    <property type="project" value="InterPro"/>
</dbReference>
<comment type="caution">
    <text evidence="5">The sequence shown here is derived from an EMBL/GenBank/DDBJ whole genome shotgun (WGS) entry which is preliminary data.</text>
</comment>
<dbReference type="Pfam" id="PF01584">
    <property type="entry name" value="CheW"/>
    <property type="match status" value="1"/>
</dbReference>
<evidence type="ECO:0000256" key="3">
    <source>
        <dbReference type="ARBA" id="ARBA00022490"/>
    </source>
</evidence>
<dbReference type="AlphaFoldDB" id="A0A1S2LDS8"/>
<dbReference type="PANTHER" id="PTHR22617:SF45">
    <property type="entry name" value="CHEMOTAXIS PROTEIN CHEW"/>
    <property type="match status" value="1"/>
</dbReference>
<keyword evidence="3" id="KW-0963">Cytoplasm</keyword>
<name>A0A1S2LDS8_9BACI</name>
<dbReference type="Gene3D" id="2.40.50.180">
    <property type="entry name" value="CheA-289, Domain 4"/>
    <property type="match status" value="1"/>
</dbReference>
<dbReference type="InterPro" id="IPR036061">
    <property type="entry name" value="CheW-like_dom_sf"/>
</dbReference>
<gene>
    <name evidence="5" type="ORF">BKP35_14100</name>
</gene>
<accession>A0A1S2LDS8</accession>
<dbReference type="Proteomes" id="UP000180098">
    <property type="component" value="Unassembled WGS sequence"/>
</dbReference>
<evidence type="ECO:0000256" key="2">
    <source>
        <dbReference type="ARBA" id="ARBA00021483"/>
    </source>
</evidence>
<protein>
    <recommendedName>
        <fullName evidence="2">Chemotaxis protein CheW</fullName>
    </recommendedName>
</protein>
<sequence>MSSNQQSHPILNHQLMNASRDNQFVTFQVGEEFYGIEIMIVQEIIRYKKPTRVFNTPPVIKGVINFRGDIIPIIDMNIKFKLPPKEYDEYTVVIVVEVKGKTMGIIVDRISDILTFEKEEIKVVDNELAEDMKTNYLRGLVDTDDRVIMLLDPFKLLSFEELNQITEMTENEADTDKTEK</sequence>